<evidence type="ECO:0000313" key="9">
    <source>
        <dbReference type="Proteomes" id="UP000028839"/>
    </source>
</evidence>
<accession>A0A0E2Z664</accession>
<keyword evidence="6" id="KW-0472">Membrane</keyword>
<dbReference type="InterPro" id="IPR003423">
    <property type="entry name" value="OMP_efflux"/>
</dbReference>
<sequence>MRPVIVISSYLLSCGGLILALTYSTIGAAAYTLTLEDVLALAQGNPNIVAAQAQQDAASAALQTARAYPNPEAQLMAGPSKALAPGTPGGLSAFAQIAQPIELPSVRSSRARGAMAGLETAQAATSNVSLAILAQAKQAFYEILRRQNEAEVAIQNQALLEQIRDRVKLRVETGEAPRYEFVKAEAEVLSAIKNRERAQLQINSAKSMLRALIGASLPIDFEAKGKLAVPKDVPSVEKLRSLVLERHPAIIQIQGQMRQAQAQLRLEQNLRYPQPTFMASFQRAPDLDQWLFGFAIPLPLWNQRQGPIAAAAAELKQSEAAAEQQRLVLLREIEIAHTRYRIAARQEEAFETGLLKEAEYALKVAETAYRQGARGILDYLDAQRIYQTVRQDYINARFDKQMAYIEIERLLASDL</sequence>
<evidence type="ECO:0000256" key="6">
    <source>
        <dbReference type="ARBA" id="ARBA00023136"/>
    </source>
</evidence>
<dbReference type="GO" id="GO:1990281">
    <property type="term" value="C:efflux pump complex"/>
    <property type="evidence" value="ECO:0007669"/>
    <property type="project" value="TreeGrafter"/>
</dbReference>
<evidence type="ECO:0000256" key="3">
    <source>
        <dbReference type="ARBA" id="ARBA00022448"/>
    </source>
</evidence>
<dbReference type="AlphaFoldDB" id="A0A0E2Z664"/>
<dbReference type="GO" id="GO:0015562">
    <property type="term" value="F:efflux transmembrane transporter activity"/>
    <property type="evidence" value="ECO:0007669"/>
    <property type="project" value="InterPro"/>
</dbReference>
<keyword evidence="5" id="KW-0812">Transmembrane</keyword>
<evidence type="ECO:0000256" key="2">
    <source>
        <dbReference type="ARBA" id="ARBA00007613"/>
    </source>
</evidence>
<dbReference type="Pfam" id="PF02321">
    <property type="entry name" value="OEP"/>
    <property type="match status" value="2"/>
</dbReference>
<dbReference type="OrthoDB" id="9772909at2"/>
<comment type="caution">
    <text evidence="8">The sequence shown here is derived from an EMBL/GenBank/DDBJ whole genome shotgun (WGS) entry which is preliminary data.</text>
</comment>
<evidence type="ECO:0000256" key="5">
    <source>
        <dbReference type="ARBA" id="ARBA00022692"/>
    </source>
</evidence>
<comment type="subcellular location">
    <subcellularLocation>
        <location evidence="1">Cell outer membrane</location>
    </subcellularLocation>
</comment>
<evidence type="ECO:0000313" key="8">
    <source>
        <dbReference type="EMBL" id="KFI20929.1"/>
    </source>
</evidence>
<protein>
    <submittedName>
        <fullName evidence="8">Transporter</fullName>
    </submittedName>
</protein>
<keyword evidence="7" id="KW-0998">Cell outer membrane</keyword>
<name>A0A0E2Z664_9GAMM</name>
<keyword evidence="4" id="KW-1134">Transmembrane beta strand</keyword>
<dbReference type="Gene3D" id="1.20.1600.10">
    <property type="entry name" value="Outer membrane efflux proteins (OEP)"/>
    <property type="match status" value="1"/>
</dbReference>
<dbReference type="Proteomes" id="UP000028839">
    <property type="component" value="Unassembled WGS sequence"/>
</dbReference>
<evidence type="ECO:0000256" key="1">
    <source>
        <dbReference type="ARBA" id="ARBA00004442"/>
    </source>
</evidence>
<dbReference type="SUPFAM" id="SSF56954">
    <property type="entry name" value="Outer membrane efflux proteins (OEP)"/>
    <property type="match status" value="1"/>
</dbReference>
<dbReference type="InterPro" id="IPR051906">
    <property type="entry name" value="TolC-like"/>
</dbReference>
<dbReference type="GO" id="GO:0009279">
    <property type="term" value="C:cell outer membrane"/>
    <property type="evidence" value="ECO:0007669"/>
    <property type="project" value="UniProtKB-SubCell"/>
</dbReference>
<comment type="similarity">
    <text evidence="2">Belongs to the outer membrane factor (OMF) (TC 1.B.17) family.</text>
</comment>
<dbReference type="PANTHER" id="PTHR30026">
    <property type="entry name" value="OUTER MEMBRANE PROTEIN TOLC"/>
    <property type="match status" value="1"/>
</dbReference>
<evidence type="ECO:0000256" key="7">
    <source>
        <dbReference type="ARBA" id="ARBA00023237"/>
    </source>
</evidence>
<organism evidence="8 9">
    <name type="scientific">Nitrosococcus oceani C-27</name>
    <dbReference type="NCBI Taxonomy" id="314279"/>
    <lineage>
        <taxon>Bacteria</taxon>
        <taxon>Pseudomonadati</taxon>
        <taxon>Pseudomonadota</taxon>
        <taxon>Gammaproteobacteria</taxon>
        <taxon>Chromatiales</taxon>
        <taxon>Chromatiaceae</taxon>
        <taxon>Nitrosococcus</taxon>
    </lineage>
</organism>
<evidence type="ECO:0000256" key="4">
    <source>
        <dbReference type="ARBA" id="ARBA00022452"/>
    </source>
</evidence>
<dbReference type="EMBL" id="JPGN01000005">
    <property type="protein sequence ID" value="KFI20929.1"/>
    <property type="molecule type" value="Genomic_DNA"/>
</dbReference>
<dbReference type="PANTHER" id="PTHR30026:SF20">
    <property type="entry name" value="OUTER MEMBRANE PROTEIN TOLC"/>
    <property type="match status" value="1"/>
</dbReference>
<gene>
    <name evidence="8" type="ORF">IB75_00720</name>
</gene>
<reference evidence="8 9" key="1">
    <citation type="submission" date="2014-07" db="EMBL/GenBank/DDBJ databases">
        <title>Comparative analysis of Nitrosococcus oceani genome inventories of strains from Pacific and Atlantic gyres.</title>
        <authorList>
            <person name="Lim C.K."/>
            <person name="Wang L."/>
            <person name="Sayavedra-Soto L.A."/>
            <person name="Klotz M.G."/>
        </authorList>
    </citation>
    <scope>NUCLEOTIDE SEQUENCE [LARGE SCALE GENOMIC DNA]</scope>
    <source>
        <strain evidence="8 9">C-27</strain>
    </source>
</reference>
<proteinExistence type="inferred from homology"/>
<dbReference type="HOGENOM" id="CLU_012817_14_0_6"/>
<dbReference type="GO" id="GO:0015288">
    <property type="term" value="F:porin activity"/>
    <property type="evidence" value="ECO:0007669"/>
    <property type="project" value="TreeGrafter"/>
</dbReference>
<keyword evidence="3" id="KW-0813">Transport</keyword>